<gene>
    <name evidence="1" type="ORF">HNQ79_005923</name>
</gene>
<evidence type="ECO:0000313" key="1">
    <source>
        <dbReference type="EMBL" id="MBB6439411.1"/>
    </source>
</evidence>
<sequence>MTDTTAHDPARARHENARAAGVALEWVLRDTGAEASLRALADRKEENQ</sequence>
<reference evidence="1 2" key="1">
    <citation type="submission" date="2020-08" db="EMBL/GenBank/DDBJ databases">
        <title>Genomic Encyclopedia of Type Strains, Phase IV (KMG-IV): sequencing the most valuable type-strain genomes for metagenomic binning, comparative biology and taxonomic classification.</title>
        <authorList>
            <person name="Goeker M."/>
        </authorList>
    </citation>
    <scope>NUCLEOTIDE SEQUENCE [LARGE SCALE GENOMIC DNA]</scope>
    <source>
        <strain evidence="1 2">DSM 40141</strain>
    </source>
</reference>
<protein>
    <submittedName>
        <fullName evidence="1">Uncharacterized protein</fullName>
    </submittedName>
</protein>
<dbReference type="EMBL" id="JACHEM010000021">
    <property type="protein sequence ID" value="MBB6439411.1"/>
    <property type="molecule type" value="Genomic_DNA"/>
</dbReference>
<dbReference type="Proteomes" id="UP000540423">
    <property type="component" value="Unassembled WGS sequence"/>
</dbReference>
<keyword evidence="2" id="KW-1185">Reference proteome</keyword>
<evidence type="ECO:0000313" key="2">
    <source>
        <dbReference type="Proteomes" id="UP000540423"/>
    </source>
</evidence>
<proteinExistence type="predicted"/>
<dbReference type="AlphaFoldDB" id="A0A7X0LTU6"/>
<accession>A0A7X0LTU6</accession>
<name>A0A7X0LTU6_9ACTN</name>
<comment type="caution">
    <text evidence="1">The sequence shown here is derived from an EMBL/GenBank/DDBJ whole genome shotgun (WGS) entry which is preliminary data.</text>
</comment>
<dbReference type="RefSeq" id="WP_185035964.1">
    <property type="nucleotide sequence ID" value="NZ_BNBN01000015.1"/>
</dbReference>
<organism evidence="1 2">
    <name type="scientific">Streptomyces candidus</name>
    <dbReference type="NCBI Taxonomy" id="67283"/>
    <lineage>
        <taxon>Bacteria</taxon>
        <taxon>Bacillati</taxon>
        <taxon>Actinomycetota</taxon>
        <taxon>Actinomycetes</taxon>
        <taxon>Kitasatosporales</taxon>
        <taxon>Streptomycetaceae</taxon>
        <taxon>Streptomyces</taxon>
    </lineage>
</organism>